<evidence type="ECO:0000256" key="3">
    <source>
        <dbReference type="ARBA" id="ARBA00022475"/>
    </source>
</evidence>
<evidence type="ECO:0000256" key="5">
    <source>
        <dbReference type="ARBA" id="ARBA00022519"/>
    </source>
</evidence>
<name>A0ABQ6C814_9BURK</name>
<keyword evidence="6" id="KW-0812">Transmembrane</keyword>
<keyword evidence="8" id="KW-0472">Membrane</keyword>
<evidence type="ECO:0000256" key="4">
    <source>
        <dbReference type="ARBA" id="ARBA00022481"/>
    </source>
</evidence>
<protein>
    <recommendedName>
        <fullName evidence="9">Type II secretion system protein I</fullName>
        <shortName evidence="9">T2SS minor pseudopilin I</shortName>
    </recommendedName>
</protein>
<dbReference type="Proteomes" id="UP001156903">
    <property type="component" value="Unassembled WGS sequence"/>
</dbReference>
<dbReference type="EMBL" id="BSPB01000033">
    <property type="protein sequence ID" value="GLS15773.1"/>
    <property type="molecule type" value="Genomic_DNA"/>
</dbReference>
<evidence type="ECO:0000256" key="1">
    <source>
        <dbReference type="ARBA" id="ARBA00004377"/>
    </source>
</evidence>
<sequence length="126" mass="13946">MSLAGRRPRGFTLIEVMVALAVVAIALLAGIQASNALVRTAERQDVQWLAQVCAENELARLRLSRQLPDTGETESTCDQLGRAFRVRLRVQPTPNPNFRRVDADVETLDEADTVRLLTLSTVTGRF</sequence>
<keyword evidence="7" id="KW-1133">Transmembrane helix</keyword>
<dbReference type="PANTHER" id="PTHR38779:SF2">
    <property type="entry name" value="TYPE II SECRETION SYSTEM PROTEIN I-RELATED"/>
    <property type="match status" value="1"/>
</dbReference>
<comment type="function">
    <text evidence="9">Component of the type II secretion system required for the energy-dependent secretion of extracellular factors such as proteases and toxins from the periplasm.</text>
</comment>
<evidence type="ECO:0000256" key="8">
    <source>
        <dbReference type="ARBA" id="ARBA00023136"/>
    </source>
</evidence>
<accession>A0ABQ6C814</accession>
<keyword evidence="12" id="KW-1185">Reference proteome</keyword>
<evidence type="ECO:0000313" key="12">
    <source>
        <dbReference type="Proteomes" id="UP001156903"/>
    </source>
</evidence>
<evidence type="ECO:0000256" key="2">
    <source>
        <dbReference type="ARBA" id="ARBA00008358"/>
    </source>
</evidence>
<keyword evidence="5 9" id="KW-0997">Cell inner membrane</keyword>
<dbReference type="Pfam" id="PF07963">
    <property type="entry name" value="N_methyl"/>
    <property type="match status" value="1"/>
</dbReference>
<dbReference type="SUPFAM" id="SSF54523">
    <property type="entry name" value="Pili subunits"/>
    <property type="match status" value="2"/>
</dbReference>
<evidence type="ECO:0000259" key="10">
    <source>
        <dbReference type="Pfam" id="PF02501"/>
    </source>
</evidence>
<keyword evidence="3" id="KW-1003">Cell membrane</keyword>
<evidence type="ECO:0000313" key="11">
    <source>
        <dbReference type="EMBL" id="GLS15773.1"/>
    </source>
</evidence>
<dbReference type="InterPro" id="IPR010052">
    <property type="entry name" value="T2SS_protein-GspI"/>
</dbReference>
<keyword evidence="4 9" id="KW-0488">Methylation</keyword>
<comment type="subunit">
    <text evidence="9">Type II secretion is composed of four main components: the outer membrane complex, the inner membrane complex, the cytoplasmic secretion ATPase and the periplasm-spanning pseudopilus.</text>
</comment>
<dbReference type="InterPro" id="IPR045584">
    <property type="entry name" value="Pilin-like"/>
</dbReference>
<comment type="caution">
    <text evidence="11">The sequence shown here is derived from an EMBL/GenBank/DDBJ whole genome shotgun (WGS) entry which is preliminary data.</text>
</comment>
<evidence type="ECO:0000256" key="9">
    <source>
        <dbReference type="RuleBase" id="RU368030"/>
    </source>
</evidence>
<dbReference type="PROSITE" id="PS00409">
    <property type="entry name" value="PROKAR_NTER_METHYL"/>
    <property type="match status" value="1"/>
</dbReference>
<comment type="PTM">
    <text evidence="9">Cleaved by prepilin peptidase.</text>
</comment>
<reference evidence="12" key="1">
    <citation type="journal article" date="2019" name="Int. J. Syst. Evol. Microbiol.">
        <title>The Global Catalogue of Microorganisms (GCM) 10K type strain sequencing project: providing services to taxonomists for standard genome sequencing and annotation.</title>
        <authorList>
            <consortium name="The Broad Institute Genomics Platform"/>
            <consortium name="The Broad Institute Genome Sequencing Center for Infectious Disease"/>
            <person name="Wu L."/>
            <person name="Ma J."/>
        </authorList>
    </citation>
    <scope>NUCLEOTIDE SEQUENCE [LARGE SCALE GENOMIC DNA]</scope>
    <source>
        <strain evidence="12">NBRC 109341</strain>
    </source>
</reference>
<dbReference type="NCBIfam" id="TIGR02532">
    <property type="entry name" value="IV_pilin_GFxxxE"/>
    <property type="match status" value="1"/>
</dbReference>
<dbReference type="Gene3D" id="3.30.1300.30">
    <property type="entry name" value="GSPII I/J protein-like"/>
    <property type="match status" value="1"/>
</dbReference>
<organism evidence="11 12">
    <name type="scientific">Hydrogenophaga electricum</name>
    <dbReference type="NCBI Taxonomy" id="1230953"/>
    <lineage>
        <taxon>Bacteria</taxon>
        <taxon>Pseudomonadati</taxon>
        <taxon>Pseudomonadota</taxon>
        <taxon>Betaproteobacteria</taxon>
        <taxon>Burkholderiales</taxon>
        <taxon>Comamonadaceae</taxon>
        <taxon>Hydrogenophaga</taxon>
    </lineage>
</organism>
<dbReference type="NCBIfam" id="TIGR01707">
    <property type="entry name" value="gspI"/>
    <property type="match status" value="1"/>
</dbReference>
<proteinExistence type="inferred from homology"/>
<evidence type="ECO:0000256" key="7">
    <source>
        <dbReference type="ARBA" id="ARBA00022989"/>
    </source>
</evidence>
<dbReference type="PANTHER" id="PTHR38779">
    <property type="entry name" value="TYPE II SECRETION SYSTEM PROTEIN I-RELATED"/>
    <property type="match status" value="1"/>
</dbReference>
<gene>
    <name evidence="11" type="ORF">GCM10007935_32100</name>
</gene>
<feature type="domain" description="Type II secretion system protein GspI C-terminal" evidence="10">
    <location>
        <begin position="48"/>
        <end position="122"/>
    </location>
</feature>
<evidence type="ECO:0000256" key="6">
    <source>
        <dbReference type="ARBA" id="ARBA00022692"/>
    </source>
</evidence>
<comment type="similarity">
    <text evidence="2 9">Belongs to the GSP I family.</text>
</comment>
<dbReference type="InterPro" id="IPR012902">
    <property type="entry name" value="N_methyl_site"/>
</dbReference>
<comment type="subcellular location">
    <subcellularLocation>
        <location evidence="1 9">Cell inner membrane</location>
        <topology evidence="1 9">Single-pass membrane protein</topology>
    </subcellularLocation>
</comment>
<dbReference type="Pfam" id="PF02501">
    <property type="entry name" value="T2SSI"/>
    <property type="match status" value="1"/>
</dbReference>
<dbReference type="InterPro" id="IPR003413">
    <property type="entry name" value="T2SS_GspI_C"/>
</dbReference>